<evidence type="ECO:0000313" key="1">
    <source>
        <dbReference type="EMBL" id="KKL79709.1"/>
    </source>
</evidence>
<accession>A0A0F9F058</accession>
<gene>
    <name evidence="1" type="ORF">LCGC14_2012140</name>
</gene>
<protein>
    <submittedName>
        <fullName evidence="1">Uncharacterized protein</fullName>
    </submittedName>
</protein>
<dbReference type="EMBL" id="LAZR01023086">
    <property type="protein sequence ID" value="KKL79709.1"/>
    <property type="molecule type" value="Genomic_DNA"/>
</dbReference>
<reference evidence="1" key="1">
    <citation type="journal article" date="2015" name="Nature">
        <title>Complex archaea that bridge the gap between prokaryotes and eukaryotes.</title>
        <authorList>
            <person name="Spang A."/>
            <person name="Saw J.H."/>
            <person name="Jorgensen S.L."/>
            <person name="Zaremba-Niedzwiedzka K."/>
            <person name="Martijn J."/>
            <person name="Lind A.E."/>
            <person name="van Eijk R."/>
            <person name="Schleper C."/>
            <person name="Guy L."/>
            <person name="Ettema T.J."/>
        </authorList>
    </citation>
    <scope>NUCLEOTIDE SEQUENCE</scope>
</reference>
<proteinExistence type="predicted"/>
<dbReference type="InterPro" id="IPR036505">
    <property type="entry name" value="Amidase/PGRP_sf"/>
</dbReference>
<organism evidence="1">
    <name type="scientific">marine sediment metagenome</name>
    <dbReference type="NCBI Taxonomy" id="412755"/>
    <lineage>
        <taxon>unclassified sequences</taxon>
        <taxon>metagenomes</taxon>
        <taxon>ecological metagenomes</taxon>
    </lineage>
</organism>
<dbReference type="GO" id="GO:0008745">
    <property type="term" value="F:N-acetylmuramoyl-L-alanine amidase activity"/>
    <property type="evidence" value="ECO:0007669"/>
    <property type="project" value="InterPro"/>
</dbReference>
<comment type="caution">
    <text evidence="1">The sequence shown here is derived from an EMBL/GenBank/DDBJ whole genome shotgun (WGS) entry which is preliminary data.</text>
</comment>
<sequence>YHLGYGRRRDEKRSIGIELASEGALLKRGRELYCFDRVSERTRYRGRVYDVGRTWRGYRYFAVYPAAQLRAVIKLVDDLLLRFAIPPVVPRNARTGRAARFDVKHRLRQGIIAHAHVRADKTDVHPGFPWDLLVSELKLQRI</sequence>
<dbReference type="SUPFAM" id="SSF55846">
    <property type="entry name" value="N-acetylmuramoyl-L-alanine amidase-like"/>
    <property type="match status" value="1"/>
</dbReference>
<feature type="non-terminal residue" evidence="1">
    <location>
        <position position="1"/>
    </location>
</feature>
<dbReference type="GO" id="GO:0009253">
    <property type="term" value="P:peptidoglycan catabolic process"/>
    <property type="evidence" value="ECO:0007669"/>
    <property type="project" value="InterPro"/>
</dbReference>
<dbReference type="Gene3D" id="3.40.80.10">
    <property type="entry name" value="Peptidoglycan recognition protein-like"/>
    <property type="match status" value="1"/>
</dbReference>
<dbReference type="AlphaFoldDB" id="A0A0F9F058"/>
<name>A0A0F9F058_9ZZZZ</name>